<evidence type="ECO:0000256" key="1">
    <source>
        <dbReference type="ARBA" id="ARBA00001947"/>
    </source>
</evidence>
<dbReference type="Gene3D" id="3.90.180.10">
    <property type="entry name" value="Medium-chain alcohol dehydrogenases, catalytic domain"/>
    <property type="match status" value="1"/>
</dbReference>
<organism evidence="4 5">
    <name type="scientific">Brevibacterium linens ATCC 9172</name>
    <dbReference type="NCBI Taxonomy" id="1255617"/>
    <lineage>
        <taxon>Bacteria</taxon>
        <taxon>Bacillati</taxon>
        <taxon>Actinomycetota</taxon>
        <taxon>Actinomycetes</taxon>
        <taxon>Micrococcales</taxon>
        <taxon>Brevibacteriaceae</taxon>
        <taxon>Brevibacterium</taxon>
    </lineage>
</organism>
<dbReference type="InterPro" id="IPR013154">
    <property type="entry name" value="ADH-like_N"/>
</dbReference>
<proteinExistence type="predicted"/>
<name>A0A2H1INB7_BRELN</name>
<dbReference type="PANTHER" id="PTHR43401:SF2">
    <property type="entry name" value="L-THREONINE 3-DEHYDROGENASE"/>
    <property type="match status" value="1"/>
</dbReference>
<dbReference type="Pfam" id="PF08240">
    <property type="entry name" value="ADH_N"/>
    <property type="match status" value="1"/>
</dbReference>
<dbReference type="SUPFAM" id="SSF50129">
    <property type="entry name" value="GroES-like"/>
    <property type="match status" value="1"/>
</dbReference>
<gene>
    <name evidence="4" type="ORF">BLIN9172_01280</name>
</gene>
<sequence>MRTVSAYEIPEPGRIRLVQRHRPGLGPDDLLVKVHRVGVCATDLHLIDGNLGVTYPLIPGHELVGEIA</sequence>
<feature type="domain" description="Alcohol dehydrogenase-like N-terminal" evidence="3">
    <location>
        <begin position="26"/>
        <end position="67"/>
    </location>
</feature>
<reference evidence="4 5" key="1">
    <citation type="submission" date="2017-03" db="EMBL/GenBank/DDBJ databases">
        <authorList>
            <person name="Afonso C.L."/>
            <person name="Miller P.J."/>
            <person name="Scott M.A."/>
            <person name="Spackman E."/>
            <person name="Goraichik I."/>
            <person name="Dimitrov K.M."/>
            <person name="Suarez D.L."/>
            <person name="Swayne D.E."/>
        </authorList>
    </citation>
    <scope>NUCLEOTIDE SEQUENCE [LARGE SCALE GENOMIC DNA]</scope>
    <source>
        <strain evidence="4 5">ATCC 9172</strain>
    </source>
</reference>
<dbReference type="EMBL" id="FXYY01000005">
    <property type="protein sequence ID" value="SMX76654.1"/>
    <property type="molecule type" value="Genomic_DNA"/>
</dbReference>
<dbReference type="Proteomes" id="UP000234641">
    <property type="component" value="Unassembled WGS sequence"/>
</dbReference>
<dbReference type="EC" id="1.1.1.380" evidence="4"/>
<keyword evidence="2 4" id="KW-0560">Oxidoreductase</keyword>
<comment type="cofactor">
    <cofactor evidence="1">
        <name>Zn(2+)</name>
        <dbReference type="ChEBI" id="CHEBI:29105"/>
    </cofactor>
</comment>
<dbReference type="AlphaFoldDB" id="A0A2H1INB7"/>
<dbReference type="InterPro" id="IPR050129">
    <property type="entry name" value="Zn_alcohol_dh"/>
</dbReference>
<accession>A0A2H1INB7</accession>
<protein>
    <submittedName>
        <fullName evidence="4">Alcohol dehydrogenase GroES-like domain-containing protein</fullName>
        <ecNumber evidence="4">1.1.1.1</ecNumber>
        <ecNumber evidence="4">1.1.1.380</ecNumber>
    </submittedName>
</protein>
<dbReference type="InterPro" id="IPR011032">
    <property type="entry name" value="GroES-like_sf"/>
</dbReference>
<evidence type="ECO:0000259" key="3">
    <source>
        <dbReference type="Pfam" id="PF08240"/>
    </source>
</evidence>
<evidence type="ECO:0000256" key="2">
    <source>
        <dbReference type="ARBA" id="ARBA00023002"/>
    </source>
</evidence>
<dbReference type="PANTHER" id="PTHR43401">
    <property type="entry name" value="L-THREONINE 3-DEHYDROGENASE"/>
    <property type="match status" value="1"/>
</dbReference>
<dbReference type="EC" id="1.1.1.1" evidence="4"/>
<dbReference type="GO" id="GO:0004022">
    <property type="term" value="F:alcohol dehydrogenase (NAD+) activity"/>
    <property type="evidence" value="ECO:0007669"/>
    <property type="project" value="UniProtKB-EC"/>
</dbReference>
<evidence type="ECO:0000313" key="5">
    <source>
        <dbReference type="Proteomes" id="UP000234641"/>
    </source>
</evidence>
<evidence type="ECO:0000313" key="4">
    <source>
        <dbReference type="EMBL" id="SMX76654.1"/>
    </source>
</evidence>